<evidence type="ECO:0000313" key="2">
    <source>
        <dbReference type="EMBL" id="MBB6576540.1"/>
    </source>
</evidence>
<dbReference type="EMBL" id="JACHKZ010000002">
    <property type="protein sequence ID" value="MBB6576540.1"/>
    <property type="molecule type" value="Genomic_DNA"/>
</dbReference>
<gene>
    <name evidence="2" type="ORF">HNP33_000588</name>
</gene>
<keyword evidence="1" id="KW-0812">Transmembrane</keyword>
<reference evidence="2 3" key="1">
    <citation type="submission" date="2020-08" db="EMBL/GenBank/DDBJ databases">
        <title>Functional genomics of gut bacteria from endangered species of beetles.</title>
        <authorList>
            <person name="Carlos-Shanley C."/>
        </authorList>
    </citation>
    <scope>NUCLEOTIDE SEQUENCE [LARGE SCALE GENOMIC DNA]</scope>
    <source>
        <strain evidence="2 3">S00124</strain>
    </source>
</reference>
<dbReference type="Proteomes" id="UP000562492">
    <property type="component" value="Unassembled WGS sequence"/>
</dbReference>
<evidence type="ECO:0000256" key="1">
    <source>
        <dbReference type="SAM" id="Phobius"/>
    </source>
</evidence>
<accession>A0ABR6RBK4</accession>
<sequence>MSDASHTWVFGATWLLLTVSIFLIPLLPALRELYSRSDAAALEIDHLDNGRTDYAALRMLDQLPLLEEMPRSEQWQRDDRGQIVIPRGQTRLEARTMQSVVLGFRAQVKALVSNETVELQANSMVLHVLHAQNIHCLGPVHLARLSSAARNIVLSPGSRFQRMSAACIFTWPLKRSLGFPLDSLGEGMPLTALQQRHYGDLHIPAGTMVQGGLVVTGNLWIEDMAVVTGHVKVHGNVTLATGACVKGALFALGDIHTLGSNYIEGPLCAGKHLQLGPNSQIGSKQVPCSVSAWSIALLASVRVYGSMSAVRSGQVVL</sequence>
<dbReference type="SUPFAM" id="SSF51161">
    <property type="entry name" value="Trimeric LpxA-like enzymes"/>
    <property type="match status" value="1"/>
</dbReference>
<feature type="transmembrane region" description="Helical" evidence="1">
    <location>
        <begin position="6"/>
        <end position="27"/>
    </location>
</feature>
<dbReference type="InterPro" id="IPR011004">
    <property type="entry name" value="Trimer_LpxA-like_sf"/>
</dbReference>
<evidence type="ECO:0000313" key="3">
    <source>
        <dbReference type="Proteomes" id="UP000562492"/>
    </source>
</evidence>
<protein>
    <submittedName>
        <fullName evidence="2">Cytoskeletal protein CcmA (Bactofilin family)</fullName>
    </submittedName>
</protein>
<proteinExistence type="predicted"/>
<keyword evidence="3" id="KW-1185">Reference proteome</keyword>
<organism evidence="2 3">
    <name type="scientific">Comamonas odontotermitis</name>
    <dbReference type="NCBI Taxonomy" id="379895"/>
    <lineage>
        <taxon>Bacteria</taxon>
        <taxon>Pseudomonadati</taxon>
        <taxon>Pseudomonadota</taxon>
        <taxon>Betaproteobacteria</taxon>
        <taxon>Burkholderiales</taxon>
        <taxon>Comamonadaceae</taxon>
        <taxon>Comamonas</taxon>
    </lineage>
</organism>
<name>A0ABR6RBK4_9BURK</name>
<keyword evidence="1" id="KW-0472">Membrane</keyword>
<comment type="caution">
    <text evidence="2">The sequence shown here is derived from an EMBL/GenBank/DDBJ whole genome shotgun (WGS) entry which is preliminary data.</text>
</comment>
<keyword evidence="1" id="KW-1133">Transmembrane helix</keyword>
<dbReference type="RefSeq" id="WP_184705090.1">
    <property type="nucleotide sequence ID" value="NZ_JACHKZ010000002.1"/>
</dbReference>